<name>A0A1Y5HWI8_OLEAN</name>
<dbReference type="EMBL" id="MABE01000229">
    <property type="protein sequence ID" value="OUS40847.1"/>
    <property type="molecule type" value="Genomic_DNA"/>
</dbReference>
<evidence type="ECO:0008006" key="3">
    <source>
        <dbReference type="Google" id="ProtNLM"/>
    </source>
</evidence>
<sequence>MLAEYTARNNAALTELVETHGVDVRELPADVISKLRELSEEVVAEVAAQDPAAQKVYDSYIKFREGVVKYHAISEQSFINAR</sequence>
<dbReference type="Gene3D" id="3.40.190.170">
    <property type="entry name" value="Bacterial extracellular solute-binding protein, family 7"/>
    <property type="match status" value="1"/>
</dbReference>
<evidence type="ECO:0000313" key="2">
    <source>
        <dbReference type="Proteomes" id="UP000227088"/>
    </source>
</evidence>
<dbReference type="AlphaFoldDB" id="A0A1Y5HWI8"/>
<comment type="caution">
    <text evidence="1">The sequence shown here is derived from an EMBL/GenBank/DDBJ whole genome shotgun (WGS) entry which is preliminary data.</text>
</comment>
<reference evidence="2" key="1">
    <citation type="journal article" date="2017" name="Proc. Natl. Acad. Sci. U.S.A.">
        <title>Simulation of Deepwater Horizon oil plume reveals substrate specialization within a complex community of hydrocarbon degraders.</title>
        <authorList>
            <person name="Hu P."/>
            <person name="Dubinsky E.A."/>
            <person name="Probst A.J."/>
            <person name="Wang J."/>
            <person name="Sieber C.M.K."/>
            <person name="Tom L.M."/>
            <person name="Gardinali P."/>
            <person name="Banfield J.F."/>
            <person name="Atlas R.M."/>
            <person name="Andersen G.L."/>
        </authorList>
    </citation>
    <scope>NUCLEOTIDE SEQUENCE [LARGE SCALE GENOMIC DNA]</scope>
</reference>
<gene>
    <name evidence="1" type="ORF">A9R00_03940</name>
</gene>
<protein>
    <recommendedName>
        <fullName evidence="3">ABC transporter substrate-binding protein</fullName>
    </recommendedName>
</protein>
<dbReference type="Proteomes" id="UP000227088">
    <property type="component" value="Unassembled WGS sequence"/>
</dbReference>
<accession>A0A1Y5HWI8</accession>
<dbReference type="InterPro" id="IPR038404">
    <property type="entry name" value="TRAP_DctP_sf"/>
</dbReference>
<organism evidence="1 2">
    <name type="scientific">Oleispira antarctica</name>
    <dbReference type="NCBI Taxonomy" id="188908"/>
    <lineage>
        <taxon>Bacteria</taxon>
        <taxon>Pseudomonadati</taxon>
        <taxon>Pseudomonadota</taxon>
        <taxon>Gammaproteobacteria</taxon>
        <taxon>Oceanospirillales</taxon>
        <taxon>Oceanospirillaceae</taxon>
        <taxon>Oleispira</taxon>
    </lineage>
</organism>
<proteinExistence type="predicted"/>
<evidence type="ECO:0000313" key="1">
    <source>
        <dbReference type="EMBL" id="OUS40847.1"/>
    </source>
</evidence>